<evidence type="ECO:0000256" key="1">
    <source>
        <dbReference type="SAM" id="MobiDB-lite"/>
    </source>
</evidence>
<name>A0A8B8QMQ4_9MYRT</name>
<evidence type="ECO:0000313" key="3">
    <source>
        <dbReference type="RefSeq" id="XP_030548459.2"/>
    </source>
</evidence>
<gene>
    <name evidence="3" type="primary">LOC115753788</name>
</gene>
<dbReference type="GeneID" id="115753788"/>
<dbReference type="RefSeq" id="XP_030548459.2">
    <property type="nucleotide sequence ID" value="XM_030692599.2"/>
</dbReference>
<keyword evidence="2" id="KW-1185">Reference proteome</keyword>
<dbReference type="Proteomes" id="UP000827889">
    <property type="component" value="Chromosome 3"/>
</dbReference>
<accession>A0A8B8QMQ4</accession>
<feature type="region of interest" description="Disordered" evidence="1">
    <location>
        <begin position="1"/>
        <end position="107"/>
    </location>
</feature>
<feature type="compositionally biased region" description="Acidic residues" evidence="1">
    <location>
        <begin position="94"/>
        <end position="107"/>
    </location>
</feature>
<evidence type="ECO:0000313" key="2">
    <source>
        <dbReference type="Proteomes" id="UP000827889"/>
    </source>
</evidence>
<reference evidence="3" key="1">
    <citation type="submission" date="2025-08" db="UniProtKB">
        <authorList>
            <consortium name="RefSeq"/>
        </authorList>
    </citation>
    <scope>IDENTIFICATION</scope>
    <source>
        <tissue evidence="3">Leaf</tissue>
    </source>
</reference>
<dbReference type="KEGG" id="rarg:115753788"/>
<sequence>MELSRAQRCSGGAIEEESEREDGAFNVGGSHEGVRLQDDDLDLLEPRPEKCVDEEGDGDVLDPLEPGLEKCADDDGDGDDLDSLEPGLEKYVDDDGDDGAGDGDDLDLLEPELEKYVDDDGDSNGDGD</sequence>
<protein>
    <submittedName>
        <fullName evidence="3">Secreted acidic protein 1A-like</fullName>
    </submittedName>
</protein>
<organism evidence="2 3">
    <name type="scientific">Rhodamnia argentea</name>
    <dbReference type="NCBI Taxonomy" id="178133"/>
    <lineage>
        <taxon>Eukaryota</taxon>
        <taxon>Viridiplantae</taxon>
        <taxon>Streptophyta</taxon>
        <taxon>Embryophyta</taxon>
        <taxon>Tracheophyta</taxon>
        <taxon>Spermatophyta</taxon>
        <taxon>Magnoliopsida</taxon>
        <taxon>eudicotyledons</taxon>
        <taxon>Gunneridae</taxon>
        <taxon>Pentapetalae</taxon>
        <taxon>rosids</taxon>
        <taxon>malvids</taxon>
        <taxon>Myrtales</taxon>
        <taxon>Myrtaceae</taxon>
        <taxon>Myrtoideae</taxon>
        <taxon>Myrteae</taxon>
        <taxon>Australasian group</taxon>
        <taxon>Rhodamnia</taxon>
    </lineage>
</organism>
<proteinExistence type="predicted"/>
<feature type="compositionally biased region" description="Basic and acidic residues" evidence="1">
    <location>
        <begin position="32"/>
        <end position="53"/>
    </location>
</feature>
<dbReference type="AlphaFoldDB" id="A0A8B8QMQ4"/>
<feature type="compositionally biased region" description="Acidic residues" evidence="1">
    <location>
        <begin position="74"/>
        <end position="83"/>
    </location>
</feature>